<dbReference type="AlphaFoldDB" id="A0A183GMI4"/>
<sequence length="101" mass="11714">MAVDRRRESEGSREEVALPRVSQKTADNWQKYQEAKKAAKKAVAFAKATHYGDVNEKLESHDGNRYLYRLAKNRHRQTEDIETFFGIGDEHGHLPMNRKEA</sequence>
<protein>
    <submittedName>
        <fullName evidence="4">Transposase</fullName>
    </submittedName>
</protein>
<gene>
    <name evidence="2" type="ORF">HPBE_LOCUS23903</name>
</gene>
<reference evidence="4" key="2">
    <citation type="submission" date="2019-09" db="UniProtKB">
        <authorList>
            <consortium name="WormBaseParasite"/>
        </authorList>
    </citation>
    <scope>IDENTIFICATION</scope>
</reference>
<evidence type="ECO:0000313" key="2">
    <source>
        <dbReference type="EMBL" id="VDP41724.1"/>
    </source>
</evidence>
<evidence type="ECO:0000313" key="4">
    <source>
        <dbReference type="WBParaSite" id="HPBE_0002390401-mRNA-1"/>
    </source>
</evidence>
<accession>A0A183GMI4</accession>
<dbReference type="WBParaSite" id="HPBE_0002390401-mRNA-1">
    <property type="protein sequence ID" value="HPBE_0002390401-mRNA-1"/>
    <property type="gene ID" value="HPBE_0002390401"/>
</dbReference>
<evidence type="ECO:0000313" key="3">
    <source>
        <dbReference type="Proteomes" id="UP000050761"/>
    </source>
</evidence>
<dbReference type="Proteomes" id="UP000050761">
    <property type="component" value="Unassembled WGS sequence"/>
</dbReference>
<feature type="compositionally biased region" description="Basic and acidic residues" evidence="1">
    <location>
        <begin position="1"/>
        <end position="17"/>
    </location>
</feature>
<feature type="region of interest" description="Disordered" evidence="1">
    <location>
        <begin position="1"/>
        <end position="22"/>
    </location>
</feature>
<keyword evidence="3" id="KW-1185">Reference proteome</keyword>
<reference evidence="2 3" key="1">
    <citation type="submission" date="2018-11" db="EMBL/GenBank/DDBJ databases">
        <authorList>
            <consortium name="Pathogen Informatics"/>
        </authorList>
    </citation>
    <scope>NUCLEOTIDE SEQUENCE [LARGE SCALE GENOMIC DNA]</scope>
</reference>
<accession>A0A3P8EAZ1</accession>
<evidence type="ECO:0000256" key="1">
    <source>
        <dbReference type="SAM" id="MobiDB-lite"/>
    </source>
</evidence>
<proteinExistence type="predicted"/>
<dbReference type="EMBL" id="UZAH01035607">
    <property type="protein sequence ID" value="VDP41724.1"/>
    <property type="molecule type" value="Genomic_DNA"/>
</dbReference>
<organism evidence="3 4">
    <name type="scientific">Heligmosomoides polygyrus</name>
    <name type="common">Parasitic roundworm</name>
    <dbReference type="NCBI Taxonomy" id="6339"/>
    <lineage>
        <taxon>Eukaryota</taxon>
        <taxon>Metazoa</taxon>
        <taxon>Ecdysozoa</taxon>
        <taxon>Nematoda</taxon>
        <taxon>Chromadorea</taxon>
        <taxon>Rhabditida</taxon>
        <taxon>Rhabditina</taxon>
        <taxon>Rhabditomorpha</taxon>
        <taxon>Strongyloidea</taxon>
        <taxon>Heligmosomidae</taxon>
        <taxon>Heligmosomoides</taxon>
    </lineage>
</organism>
<name>A0A183GMI4_HELPZ</name>